<dbReference type="GO" id="GO:0004571">
    <property type="term" value="F:mannosyl-oligosaccharide 1,2-alpha-mannosidase activity"/>
    <property type="evidence" value="ECO:0007669"/>
    <property type="project" value="InterPro"/>
</dbReference>
<evidence type="ECO:0000259" key="7">
    <source>
        <dbReference type="Pfam" id="PF02225"/>
    </source>
</evidence>
<comment type="caution">
    <text evidence="8">The sequence shown here is derived from an EMBL/GenBank/DDBJ whole genome shotgun (WGS) entry which is preliminary data.</text>
</comment>
<dbReference type="GO" id="GO:0016020">
    <property type="term" value="C:membrane"/>
    <property type="evidence" value="ECO:0007669"/>
    <property type="project" value="InterPro"/>
</dbReference>
<evidence type="ECO:0000313" key="9">
    <source>
        <dbReference type="Proteomes" id="UP000298061"/>
    </source>
</evidence>
<gene>
    <name evidence="8" type="ORF">EWM64_g3136</name>
</gene>
<dbReference type="STRING" id="135208.A0A4Z0A3Q6"/>
<dbReference type="Gene3D" id="3.50.30.30">
    <property type="match status" value="1"/>
</dbReference>
<evidence type="ECO:0000313" key="8">
    <source>
        <dbReference type="EMBL" id="TFY80871.1"/>
    </source>
</evidence>
<dbReference type="InterPro" id="IPR044674">
    <property type="entry name" value="EDEM1/2/3"/>
</dbReference>
<protein>
    <recommendedName>
        <fullName evidence="6">alpha-1,2-Mannosidase</fullName>
        <ecNumber evidence="6">3.2.1.-</ecNumber>
    </recommendedName>
</protein>
<evidence type="ECO:0000256" key="6">
    <source>
        <dbReference type="RuleBase" id="RU361193"/>
    </source>
</evidence>
<evidence type="ECO:0000256" key="2">
    <source>
        <dbReference type="ARBA" id="ARBA00007658"/>
    </source>
</evidence>
<keyword evidence="5" id="KW-0106">Calcium</keyword>
<dbReference type="EC" id="3.2.1.-" evidence="6"/>
<dbReference type="InterPro" id="IPR036026">
    <property type="entry name" value="Seven-hairpin_glycosidases"/>
</dbReference>
<dbReference type="EMBL" id="SFCI01000277">
    <property type="protein sequence ID" value="TFY80871.1"/>
    <property type="molecule type" value="Genomic_DNA"/>
</dbReference>
<accession>A0A4Z0A3Q6</accession>
<evidence type="ECO:0000256" key="4">
    <source>
        <dbReference type="ARBA" id="ARBA00023180"/>
    </source>
</evidence>
<dbReference type="GO" id="GO:1904380">
    <property type="term" value="P:endoplasmic reticulum mannose trimming"/>
    <property type="evidence" value="ECO:0007669"/>
    <property type="project" value="InterPro"/>
</dbReference>
<reference evidence="8 9" key="1">
    <citation type="submission" date="2019-02" db="EMBL/GenBank/DDBJ databases">
        <title>Genome sequencing of the rare red list fungi Hericium alpestre (H. flagellum).</title>
        <authorList>
            <person name="Buettner E."/>
            <person name="Kellner H."/>
        </authorList>
    </citation>
    <scope>NUCLEOTIDE SEQUENCE [LARGE SCALE GENOMIC DNA]</scope>
    <source>
        <strain evidence="8 9">DSM 108284</strain>
    </source>
</reference>
<keyword evidence="5" id="KW-0479">Metal-binding</keyword>
<feature type="domain" description="PA" evidence="7">
    <location>
        <begin position="500"/>
        <end position="553"/>
    </location>
</feature>
<keyword evidence="6" id="KW-0326">Glycosidase</keyword>
<dbReference type="OrthoDB" id="8118055at2759"/>
<feature type="binding site" evidence="5">
    <location>
        <position position="252"/>
    </location>
    <ligand>
        <name>Ca(2+)</name>
        <dbReference type="ChEBI" id="CHEBI:29108"/>
    </ligand>
</feature>
<keyword evidence="3" id="KW-0256">Endoplasmic reticulum</keyword>
<dbReference type="InterPro" id="IPR012341">
    <property type="entry name" value="6hp_glycosidase-like_sf"/>
</dbReference>
<dbReference type="Pfam" id="PF02225">
    <property type="entry name" value="PA"/>
    <property type="match status" value="1"/>
</dbReference>
<proteinExistence type="inferred from homology"/>
<comment type="cofactor">
    <cofactor evidence="5">
        <name>Ca(2+)</name>
        <dbReference type="ChEBI" id="CHEBI:29108"/>
    </cofactor>
</comment>
<dbReference type="Pfam" id="PF01532">
    <property type="entry name" value="Glyco_hydro_47"/>
    <property type="match status" value="1"/>
</dbReference>
<dbReference type="InterPro" id="IPR003137">
    <property type="entry name" value="PA_domain"/>
</dbReference>
<evidence type="ECO:0000256" key="3">
    <source>
        <dbReference type="ARBA" id="ARBA00022824"/>
    </source>
</evidence>
<dbReference type="SUPFAM" id="SSF52025">
    <property type="entry name" value="PA domain"/>
    <property type="match status" value="1"/>
</dbReference>
<sequence length="645" mass="72093">MSAFSGTAGAGSLILEFATLSRLTGDDRFEKAAHKAFFALWNRKSEIGLVEVSGIGAGVDSFFEYALKWYILSGEHEFLDVWNDSYAAIMRYARASDGFWYRRVNMFTGDAAYYTVDSLSAFWPGLQVLAGDVEDWQLWKRHSGLPEVWDMNYKMATSTQFPLRPEFIESTWYLYRATRDPLYLDIGERIFYDILLRAKVPCGLASIRDLRDNSQEDRMESFVLSETLKYLYLLFDEANPLHTDDSNYVFTTEGHLLLLDSQHMKPMSAVVRQLRRMESHQCPAYYAPYFGDAGLPGLMVGIPSRRDADYAAQLVGSALSDRDEKYWHASGLCVVPEVDLFSYDFILSASGEAVEEDLSPSLKKIAPVADGFVINSVSGIRARIVSRLDGNGYDVSKLGPHTVHSGQLVYLNDTALVSPRATERTDGDKPRHPDVQIHFFFDFLDPSLQMQLAPETAMEMSVTAHTALFGGSPFTTPSEREHPRRFGHGEGVALARDSTNPYGCAPYKYEYPNEALLVYRGQCTFLEKMQNAHKAGASGIVVMSDKDYAINPSVSDEELMTIGGTLDDVVMVVLRRSDALKVSALLDVVESQGVGQVMLAVDSEDRVAEPWVVDADQQNAKRNAVGTNRVLYLNSHPLLNTRMLV</sequence>
<dbReference type="InterPro" id="IPR001382">
    <property type="entry name" value="Glyco_hydro_47"/>
</dbReference>
<dbReference type="PANTHER" id="PTHR45679:SF5">
    <property type="entry name" value="ER DEGRADATION-ENHANCING ALPHA-MANNOSIDASE-LIKE PROTEIN 1"/>
    <property type="match status" value="1"/>
</dbReference>
<keyword evidence="4" id="KW-0325">Glycoprotein</keyword>
<dbReference type="GO" id="GO:0005975">
    <property type="term" value="P:carbohydrate metabolic process"/>
    <property type="evidence" value="ECO:0007669"/>
    <property type="project" value="InterPro"/>
</dbReference>
<dbReference type="SUPFAM" id="SSF48225">
    <property type="entry name" value="Seven-hairpin glycosidases"/>
    <property type="match status" value="1"/>
</dbReference>
<dbReference type="Proteomes" id="UP000298061">
    <property type="component" value="Unassembled WGS sequence"/>
</dbReference>
<dbReference type="InterPro" id="IPR046450">
    <property type="entry name" value="PA_dom_sf"/>
</dbReference>
<dbReference type="Gene3D" id="1.50.10.10">
    <property type="match status" value="1"/>
</dbReference>
<evidence type="ECO:0000256" key="1">
    <source>
        <dbReference type="ARBA" id="ARBA00004240"/>
    </source>
</evidence>
<dbReference type="GO" id="GO:0005509">
    <property type="term" value="F:calcium ion binding"/>
    <property type="evidence" value="ECO:0007669"/>
    <property type="project" value="InterPro"/>
</dbReference>
<dbReference type="GO" id="GO:0044322">
    <property type="term" value="C:endoplasmic reticulum quality control compartment"/>
    <property type="evidence" value="ECO:0007669"/>
    <property type="project" value="GOC"/>
</dbReference>
<organism evidence="8 9">
    <name type="scientific">Hericium alpestre</name>
    <dbReference type="NCBI Taxonomy" id="135208"/>
    <lineage>
        <taxon>Eukaryota</taxon>
        <taxon>Fungi</taxon>
        <taxon>Dikarya</taxon>
        <taxon>Basidiomycota</taxon>
        <taxon>Agaricomycotina</taxon>
        <taxon>Agaricomycetes</taxon>
        <taxon>Russulales</taxon>
        <taxon>Hericiaceae</taxon>
        <taxon>Hericium</taxon>
    </lineage>
</organism>
<comment type="subcellular location">
    <subcellularLocation>
        <location evidence="1">Endoplasmic reticulum</location>
    </subcellularLocation>
</comment>
<keyword evidence="9" id="KW-1185">Reference proteome</keyword>
<dbReference type="GO" id="GO:0036503">
    <property type="term" value="P:ERAD pathway"/>
    <property type="evidence" value="ECO:0007669"/>
    <property type="project" value="UniProtKB-ARBA"/>
</dbReference>
<evidence type="ECO:0000256" key="5">
    <source>
        <dbReference type="PIRSR" id="PIRSR601382-2"/>
    </source>
</evidence>
<dbReference type="PRINTS" id="PR00747">
    <property type="entry name" value="GLYHDRLASE47"/>
</dbReference>
<dbReference type="AlphaFoldDB" id="A0A4Z0A3Q6"/>
<comment type="similarity">
    <text evidence="2 6">Belongs to the glycosyl hydrolase 47 family.</text>
</comment>
<name>A0A4Z0A3Q6_9AGAM</name>
<keyword evidence="6" id="KW-0378">Hydrolase</keyword>
<dbReference type="PANTHER" id="PTHR45679">
    <property type="entry name" value="ER DEGRADATION-ENHANCING ALPHA-MANNOSIDASE-LIKE PROTEIN 2"/>
    <property type="match status" value="1"/>
</dbReference>